<proteinExistence type="predicted"/>
<evidence type="ECO:0000313" key="3">
    <source>
        <dbReference type="Proteomes" id="UP001519332"/>
    </source>
</evidence>
<dbReference type="Proteomes" id="UP001519332">
    <property type="component" value="Unassembled WGS sequence"/>
</dbReference>
<keyword evidence="3" id="KW-1185">Reference proteome</keyword>
<feature type="transmembrane region" description="Helical" evidence="1">
    <location>
        <begin position="69"/>
        <end position="92"/>
    </location>
</feature>
<keyword evidence="1" id="KW-0812">Transmembrane</keyword>
<protein>
    <recommendedName>
        <fullName evidence="4">SLATT domain-containing protein</fullName>
    </recommendedName>
</protein>
<dbReference type="EMBL" id="JAGINW010000001">
    <property type="protein sequence ID" value="MBP2323359.1"/>
    <property type="molecule type" value="Genomic_DNA"/>
</dbReference>
<comment type="caution">
    <text evidence="2">The sequence shown here is derived from an EMBL/GenBank/DDBJ whole genome shotgun (WGS) entry which is preliminary data.</text>
</comment>
<dbReference type="RefSeq" id="WP_209639640.1">
    <property type="nucleotide sequence ID" value="NZ_JAGINW010000001.1"/>
</dbReference>
<name>A0ABS4TG58_9PSEU</name>
<feature type="transmembrane region" description="Helical" evidence="1">
    <location>
        <begin position="41"/>
        <end position="63"/>
    </location>
</feature>
<organism evidence="2 3">
    <name type="scientific">Kibdelosporangium banguiense</name>
    <dbReference type="NCBI Taxonomy" id="1365924"/>
    <lineage>
        <taxon>Bacteria</taxon>
        <taxon>Bacillati</taxon>
        <taxon>Actinomycetota</taxon>
        <taxon>Actinomycetes</taxon>
        <taxon>Pseudonocardiales</taxon>
        <taxon>Pseudonocardiaceae</taxon>
        <taxon>Kibdelosporangium</taxon>
    </lineage>
</organism>
<sequence>MATAQSPDAMNVGQGSIDRLAERVARDHRETQQVAVRWSRLGVILPVVSAIAAAIAGGVTSISDLDGGWRAFVIIVSFVGTALSAGIAALRAPERAEGARRRVAELESVQRWIPAITEGIEHSGGPSELELMRRYHLLLARIDEINGVVNPWKGNPPWVPSS</sequence>
<keyword evidence="1" id="KW-1133">Transmembrane helix</keyword>
<evidence type="ECO:0008006" key="4">
    <source>
        <dbReference type="Google" id="ProtNLM"/>
    </source>
</evidence>
<accession>A0ABS4TG58</accession>
<dbReference type="InterPro" id="IPR036259">
    <property type="entry name" value="MFS_trans_sf"/>
</dbReference>
<reference evidence="2 3" key="1">
    <citation type="submission" date="2021-03" db="EMBL/GenBank/DDBJ databases">
        <title>Sequencing the genomes of 1000 actinobacteria strains.</title>
        <authorList>
            <person name="Klenk H.-P."/>
        </authorList>
    </citation>
    <scope>NUCLEOTIDE SEQUENCE [LARGE SCALE GENOMIC DNA]</scope>
    <source>
        <strain evidence="2 3">DSM 46670</strain>
    </source>
</reference>
<keyword evidence="1" id="KW-0472">Membrane</keyword>
<dbReference type="SUPFAM" id="SSF103473">
    <property type="entry name" value="MFS general substrate transporter"/>
    <property type="match status" value="1"/>
</dbReference>
<evidence type="ECO:0000313" key="2">
    <source>
        <dbReference type="EMBL" id="MBP2323359.1"/>
    </source>
</evidence>
<gene>
    <name evidence="2" type="ORF">JOF56_003744</name>
</gene>
<evidence type="ECO:0000256" key="1">
    <source>
        <dbReference type="SAM" id="Phobius"/>
    </source>
</evidence>